<dbReference type="InterPro" id="IPR036322">
    <property type="entry name" value="WD40_repeat_dom_sf"/>
</dbReference>
<organism evidence="5 6">
    <name type="scientific">Trichodelitschia bisporula</name>
    <dbReference type="NCBI Taxonomy" id="703511"/>
    <lineage>
        <taxon>Eukaryota</taxon>
        <taxon>Fungi</taxon>
        <taxon>Dikarya</taxon>
        <taxon>Ascomycota</taxon>
        <taxon>Pezizomycotina</taxon>
        <taxon>Dothideomycetes</taxon>
        <taxon>Dothideomycetes incertae sedis</taxon>
        <taxon>Phaeotrichales</taxon>
        <taxon>Phaeotrichaceae</taxon>
        <taxon>Trichodelitschia</taxon>
    </lineage>
</organism>
<dbReference type="InterPro" id="IPR015943">
    <property type="entry name" value="WD40/YVTN_repeat-like_dom_sf"/>
</dbReference>
<dbReference type="Proteomes" id="UP000799640">
    <property type="component" value="Unassembled WGS sequence"/>
</dbReference>
<feature type="repeat" description="WD" evidence="3">
    <location>
        <begin position="300"/>
        <end position="341"/>
    </location>
</feature>
<protein>
    <submittedName>
        <fullName evidence="5">WD40 repeat-like protein</fullName>
    </submittedName>
</protein>
<name>A0A6G1HMI4_9PEZI</name>
<dbReference type="SUPFAM" id="SSF50978">
    <property type="entry name" value="WD40 repeat-like"/>
    <property type="match status" value="1"/>
</dbReference>
<dbReference type="EMBL" id="ML996704">
    <property type="protein sequence ID" value="KAF2397278.1"/>
    <property type="molecule type" value="Genomic_DNA"/>
</dbReference>
<dbReference type="AlphaFoldDB" id="A0A6G1HMI4"/>
<gene>
    <name evidence="5" type="ORF">EJ06DRAFT_533461</name>
</gene>
<evidence type="ECO:0000313" key="6">
    <source>
        <dbReference type="Proteomes" id="UP000799640"/>
    </source>
</evidence>
<accession>A0A6G1HMI4</accession>
<evidence type="ECO:0000256" key="1">
    <source>
        <dbReference type="ARBA" id="ARBA00022574"/>
    </source>
</evidence>
<feature type="region of interest" description="Disordered" evidence="4">
    <location>
        <begin position="13"/>
        <end position="32"/>
    </location>
</feature>
<dbReference type="SMART" id="SM00320">
    <property type="entry name" value="WD40"/>
    <property type="match status" value="6"/>
</dbReference>
<dbReference type="GO" id="GO:0005634">
    <property type="term" value="C:nucleus"/>
    <property type="evidence" value="ECO:0007669"/>
    <property type="project" value="TreeGrafter"/>
</dbReference>
<dbReference type="PANTHER" id="PTHR22847:SF730">
    <property type="entry name" value="FUNGAL PROTEIN"/>
    <property type="match status" value="1"/>
</dbReference>
<evidence type="ECO:0000256" key="3">
    <source>
        <dbReference type="PROSITE-ProRule" id="PRU00221"/>
    </source>
</evidence>
<dbReference type="PANTHER" id="PTHR22847">
    <property type="entry name" value="WD40 REPEAT PROTEIN"/>
    <property type="match status" value="1"/>
</dbReference>
<sequence length="413" mass="44008">MSISTDAGHFFQTTSSLDESRRRATKRTNTAGSPIPLSSKILALAPDPYAPDTAVYVCEAAGCVRRVSLEPPCVSHVFRPDAAPDAPLTCLALLPGPRSGGTLFAGSWDKNIYAWPLPAAAAGSTDDTPGASSEAKVKAVKRTARLVGHTDFVKALLVAPLPAPLLISASADATIAVWDPVTGARLHGLVGHARGVQALALEDVGTTGAGESYATIFSADSTREIRRWFVSASRAFELSTDPGTDVESAAAPDEPLAPLVTHETSVYALRVDGDGDLWTASADKSARCLVRERGWKADTILKHPDFVRDVIVDERRGLVVTACRDEGVRVWDRGTGKCVAELEGHWEEVTGLALVGKGVVSVGIDGTVRWWPLDRTELERLARRPEEEEGGKSKVVLTAEEEAELAELLDDSD</sequence>
<dbReference type="InterPro" id="IPR001680">
    <property type="entry name" value="WD40_rpt"/>
</dbReference>
<evidence type="ECO:0000256" key="2">
    <source>
        <dbReference type="ARBA" id="ARBA00022737"/>
    </source>
</evidence>
<reference evidence="5" key="1">
    <citation type="journal article" date="2020" name="Stud. Mycol.">
        <title>101 Dothideomycetes genomes: a test case for predicting lifestyles and emergence of pathogens.</title>
        <authorList>
            <person name="Haridas S."/>
            <person name="Albert R."/>
            <person name="Binder M."/>
            <person name="Bloem J."/>
            <person name="Labutti K."/>
            <person name="Salamov A."/>
            <person name="Andreopoulos B."/>
            <person name="Baker S."/>
            <person name="Barry K."/>
            <person name="Bills G."/>
            <person name="Bluhm B."/>
            <person name="Cannon C."/>
            <person name="Castanera R."/>
            <person name="Culley D."/>
            <person name="Daum C."/>
            <person name="Ezra D."/>
            <person name="Gonzalez J."/>
            <person name="Henrissat B."/>
            <person name="Kuo A."/>
            <person name="Liang C."/>
            <person name="Lipzen A."/>
            <person name="Lutzoni F."/>
            <person name="Magnuson J."/>
            <person name="Mondo S."/>
            <person name="Nolan M."/>
            <person name="Ohm R."/>
            <person name="Pangilinan J."/>
            <person name="Park H.-J."/>
            <person name="Ramirez L."/>
            <person name="Alfaro M."/>
            <person name="Sun H."/>
            <person name="Tritt A."/>
            <person name="Yoshinaga Y."/>
            <person name="Zwiers L.-H."/>
            <person name="Turgeon B."/>
            <person name="Goodwin S."/>
            <person name="Spatafora J."/>
            <person name="Crous P."/>
            <person name="Grigoriev I."/>
        </authorList>
    </citation>
    <scope>NUCLEOTIDE SEQUENCE</scope>
    <source>
        <strain evidence="5">CBS 262.69</strain>
    </source>
</reference>
<keyword evidence="1 3" id="KW-0853">WD repeat</keyword>
<evidence type="ECO:0000256" key="4">
    <source>
        <dbReference type="SAM" id="MobiDB-lite"/>
    </source>
</evidence>
<dbReference type="Gene3D" id="2.130.10.10">
    <property type="entry name" value="YVTN repeat-like/Quinoprotein amine dehydrogenase"/>
    <property type="match status" value="2"/>
</dbReference>
<dbReference type="PROSITE" id="PS50294">
    <property type="entry name" value="WD_REPEATS_REGION"/>
    <property type="match status" value="1"/>
</dbReference>
<proteinExistence type="predicted"/>
<feature type="repeat" description="WD" evidence="3">
    <location>
        <begin position="146"/>
        <end position="179"/>
    </location>
</feature>
<keyword evidence="6" id="KW-1185">Reference proteome</keyword>
<dbReference type="OrthoDB" id="6262491at2759"/>
<dbReference type="Pfam" id="PF00400">
    <property type="entry name" value="WD40"/>
    <property type="match status" value="2"/>
</dbReference>
<keyword evidence="2" id="KW-0677">Repeat</keyword>
<evidence type="ECO:0000313" key="5">
    <source>
        <dbReference type="EMBL" id="KAF2397278.1"/>
    </source>
</evidence>
<dbReference type="PROSITE" id="PS50082">
    <property type="entry name" value="WD_REPEATS_2"/>
    <property type="match status" value="2"/>
</dbReference>